<keyword evidence="4" id="KW-1185">Reference proteome</keyword>
<gene>
    <name evidence="3" type="ORF">GXP67_29820</name>
</gene>
<dbReference type="InterPro" id="IPR036291">
    <property type="entry name" value="NAD(P)-bd_dom_sf"/>
</dbReference>
<proteinExistence type="inferred from homology"/>
<protein>
    <submittedName>
        <fullName evidence="3">NAD-dependent epimerase/dehydratase family protein</fullName>
    </submittedName>
</protein>
<dbReference type="AlphaFoldDB" id="A0A6C0GSX7"/>
<reference evidence="3 4" key="1">
    <citation type="submission" date="2020-01" db="EMBL/GenBank/DDBJ databases">
        <authorList>
            <person name="Kim M.K."/>
        </authorList>
    </citation>
    <scope>NUCLEOTIDE SEQUENCE [LARGE SCALE GENOMIC DNA]</scope>
    <source>
        <strain evidence="3 4">172606-1</strain>
    </source>
</reference>
<dbReference type="Pfam" id="PF01370">
    <property type="entry name" value="Epimerase"/>
    <property type="match status" value="1"/>
</dbReference>
<dbReference type="SUPFAM" id="SSF51735">
    <property type="entry name" value="NAD(P)-binding Rossmann-fold domains"/>
    <property type="match status" value="1"/>
</dbReference>
<comment type="similarity">
    <text evidence="1">Belongs to the NAD(P)-dependent epimerase/dehydratase family.</text>
</comment>
<dbReference type="EMBL" id="CP048222">
    <property type="protein sequence ID" value="QHT70552.1"/>
    <property type="molecule type" value="Genomic_DNA"/>
</dbReference>
<dbReference type="Gene3D" id="3.40.50.720">
    <property type="entry name" value="NAD(P)-binding Rossmann-like Domain"/>
    <property type="match status" value="1"/>
</dbReference>
<dbReference type="RefSeq" id="WP_162446529.1">
    <property type="nucleotide sequence ID" value="NZ_CP048222.1"/>
</dbReference>
<name>A0A6C0GSX7_9BACT</name>
<dbReference type="InterPro" id="IPR001509">
    <property type="entry name" value="Epimerase_deHydtase"/>
</dbReference>
<dbReference type="KEGG" id="rhoz:GXP67_29820"/>
<evidence type="ECO:0000313" key="4">
    <source>
        <dbReference type="Proteomes" id="UP000480178"/>
    </source>
</evidence>
<evidence type="ECO:0000256" key="1">
    <source>
        <dbReference type="ARBA" id="ARBA00007637"/>
    </source>
</evidence>
<accession>A0A6C0GSX7</accession>
<dbReference type="Proteomes" id="UP000480178">
    <property type="component" value="Chromosome"/>
</dbReference>
<evidence type="ECO:0000313" key="3">
    <source>
        <dbReference type="EMBL" id="QHT70552.1"/>
    </source>
</evidence>
<feature type="domain" description="NAD-dependent epimerase/dehydratase" evidence="2">
    <location>
        <begin position="4"/>
        <end position="239"/>
    </location>
</feature>
<dbReference type="PANTHER" id="PTHR43000">
    <property type="entry name" value="DTDP-D-GLUCOSE 4,6-DEHYDRATASE-RELATED"/>
    <property type="match status" value="1"/>
</dbReference>
<evidence type="ECO:0000259" key="2">
    <source>
        <dbReference type="Pfam" id="PF01370"/>
    </source>
</evidence>
<organism evidence="3 4">
    <name type="scientific">Rhodocytophaga rosea</name>
    <dbReference type="NCBI Taxonomy" id="2704465"/>
    <lineage>
        <taxon>Bacteria</taxon>
        <taxon>Pseudomonadati</taxon>
        <taxon>Bacteroidota</taxon>
        <taxon>Cytophagia</taxon>
        <taxon>Cytophagales</taxon>
        <taxon>Rhodocytophagaceae</taxon>
        <taxon>Rhodocytophaga</taxon>
    </lineage>
</organism>
<sequence>MTKILITGGAGFIASALAEKLLTDPNNYVVMVDNLLTGSLDKLPASRDNCKFIKCDVNNYYDISAVMLAHPIDYVFHYAAVVGVKRTLANPVMVLQDIQGIKNILDLSKNTGVKRVFYSSSSEVYGEPVEFPQDERTTPLNSRLPYAVVKNVGEAFCRSYQQEYGLNYTIFRFFNTYGPKQSEDFVMLKFIKAALQNKNITIYGDGLQTRTFCYIDDNIEATVEAFYNNLCINEVVNIGNDIETSVLELAKCIIEVTESKSNIIHLPPLEEGDMTRRRPNNLIMKKILGRDLLPLKTGIKKVLEHKQIRVV</sequence>